<reference evidence="2 4" key="1">
    <citation type="submission" date="2011-05" db="EMBL/GenBank/DDBJ databases">
        <authorList>
            <person name="Muzny D."/>
            <person name="Qin X."/>
            <person name="Deng J."/>
            <person name="Jiang H."/>
            <person name="Liu Y."/>
            <person name="Qu J."/>
            <person name="Song X.-Z."/>
            <person name="Zhang L."/>
            <person name="Thornton R."/>
            <person name="Coyle M."/>
            <person name="Francisco L."/>
            <person name="Jackson L."/>
            <person name="Javaid M."/>
            <person name="Korchina V."/>
            <person name="Kovar C."/>
            <person name="Mata R."/>
            <person name="Mathew T."/>
            <person name="Ngo R."/>
            <person name="Nguyen L."/>
            <person name="Nguyen N."/>
            <person name="Okwuonu G."/>
            <person name="Ongeri F."/>
            <person name="Pham C."/>
            <person name="Simmons D."/>
            <person name="Wilczek-Boney K."/>
            <person name="Hale W."/>
            <person name="Jakkamsetti A."/>
            <person name="Pham P."/>
            <person name="Ruth R."/>
            <person name="San Lucas F."/>
            <person name="Warren J."/>
            <person name="Zhang J."/>
            <person name="Zhao Z."/>
            <person name="Zhou C."/>
            <person name="Zhu D."/>
            <person name="Lee S."/>
            <person name="Bess C."/>
            <person name="Blankenburg K."/>
            <person name="Forbes L."/>
            <person name="Fu Q."/>
            <person name="Gubbala S."/>
            <person name="Hirani K."/>
            <person name="Jayaseelan J.C."/>
            <person name="Lara F."/>
            <person name="Munidasa M."/>
            <person name="Palculict T."/>
            <person name="Patil S."/>
            <person name="Pu L.-L."/>
            <person name="Saada N."/>
            <person name="Tang L."/>
            <person name="Weissenberger G."/>
            <person name="Zhu Y."/>
            <person name="Hemphill L."/>
            <person name="Shang Y."/>
            <person name="Youmans B."/>
            <person name="Ayvaz T."/>
            <person name="Ross M."/>
            <person name="Santibanez J."/>
            <person name="Aqrawi P."/>
            <person name="Gross S."/>
            <person name="Joshi V."/>
            <person name="Fowler G."/>
            <person name="Nazareth L."/>
            <person name="Reid J."/>
            <person name="Worley K."/>
            <person name="Petrosino J."/>
            <person name="Highlander S."/>
            <person name="Gibbs R."/>
        </authorList>
    </citation>
    <scope>NUCLEOTIDE SEQUENCE [LARGE SCALE GENOMIC DNA]</scope>
    <source>
        <strain evidence="2 4">ATCC 33926</strain>
    </source>
</reference>
<name>A0AA36UJK2_9NEIS</name>
<evidence type="ECO:0000313" key="3">
    <source>
        <dbReference type="EMBL" id="UNV84012.1"/>
    </source>
</evidence>
<dbReference type="RefSeq" id="WP_003778003.1">
    <property type="nucleotide sequence ID" value="NZ_CP094241.1"/>
</dbReference>
<evidence type="ECO:0000313" key="5">
    <source>
        <dbReference type="Proteomes" id="UP000829455"/>
    </source>
</evidence>
<protein>
    <submittedName>
        <fullName evidence="2">Uncharacterized protein</fullName>
    </submittedName>
</protein>
<accession>A0AA36UJK2</accession>
<feature type="transmembrane region" description="Helical" evidence="1">
    <location>
        <begin position="237"/>
        <end position="259"/>
    </location>
</feature>
<keyword evidence="5" id="KW-1185">Reference proteome</keyword>
<evidence type="ECO:0000256" key="1">
    <source>
        <dbReference type="SAM" id="Phobius"/>
    </source>
</evidence>
<keyword evidence="1" id="KW-1133">Transmembrane helix</keyword>
<evidence type="ECO:0000313" key="4">
    <source>
        <dbReference type="Proteomes" id="UP000004982"/>
    </source>
</evidence>
<keyword evidence="1" id="KW-0472">Membrane</keyword>
<organism evidence="2 4">
    <name type="scientific">Neisseria macacae ATCC 33926</name>
    <dbReference type="NCBI Taxonomy" id="997348"/>
    <lineage>
        <taxon>Bacteria</taxon>
        <taxon>Pseudomonadati</taxon>
        <taxon>Pseudomonadota</taxon>
        <taxon>Betaproteobacteria</taxon>
        <taxon>Neisseriales</taxon>
        <taxon>Neisseriaceae</taxon>
        <taxon>Neisseria</taxon>
    </lineage>
</organism>
<dbReference type="Proteomes" id="UP000004982">
    <property type="component" value="Unassembled WGS sequence"/>
</dbReference>
<feature type="transmembrane region" description="Helical" evidence="1">
    <location>
        <begin position="271"/>
        <end position="291"/>
    </location>
</feature>
<feature type="transmembrane region" description="Helical" evidence="1">
    <location>
        <begin position="16"/>
        <end position="37"/>
    </location>
</feature>
<keyword evidence="1" id="KW-0812">Transmembrane</keyword>
<dbReference type="AlphaFoldDB" id="A0AA36UJK2"/>
<dbReference type="EMBL" id="AFQE01000062">
    <property type="protein sequence ID" value="EGQ77138.1"/>
    <property type="molecule type" value="Genomic_DNA"/>
</dbReference>
<feature type="transmembrane region" description="Helical" evidence="1">
    <location>
        <begin position="139"/>
        <end position="162"/>
    </location>
</feature>
<evidence type="ECO:0000313" key="2">
    <source>
        <dbReference type="EMBL" id="EGQ77138.1"/>
    </source>
</evidence>
<feature type="transmembrane region" description="Helical" evidence="1">
    <location>
        <begin position="106"/>
        <end position="127"/>
    </location>
</feature>
<proteinExistence type="predicted"/>
<dbReference type="Proteomes" id="UP000829455">
    <property type="component" value="Chromosome"/>
</dbReference>
<feature type="transmembrane region" description="Helical" evidence="1">
    <location>
        <begin position="69"/>
        <end position="94"/>
    </location>
</feature>
<feature type="transmembrane region" description="Helical" evidence="1">
    <location>
        <begin position="306"/>
        <end position="324"/>
    </location>
</feature>
<gene>
    <name evidence="2" type="ORF">HMPREF9418_1364</name>
    <name evidence="3" type="ORF">MON40_08230</name>
</gene>
<dbReference type="EMBL" id="CP094241">
    <property type="protein sequence ID" value="UNV84012.1"/>
    <property type="molecule type" value="Genomic_DNA"/>
</dbReference>
<reference evidence="3 5" key="2">
    <citation type="submission" date="2022-03" db="EMBL/GenBank/DDBJ databases">
        <title>Genome sequencing of Neisseria macacae.</title>
        <authorList>
            <person name="Baek M.-G."/>
        </authorList>
    </citation>
    <scope>NUCLEOTIDE SEQUENCE [LARGE SCALE GENOMIC DNA]</scope>
    <source>
        <strain evidence="3 5">ATCC 33926</strain>
    </source>
</reference>
<sequence>MSDNTALKDKKPRKPYLILLFTVYALCYGVLLVFLTVQLAVASGGVAAFFASMLYFGIFGLVVGSLTSVAAIIAGLLYMLGYMLVWGILTGMAMTQLRLRRNLKHILTAMLIGFVCSYISTILFALFLSKDIEMLFNFYFEGLTIFSLLNAFAVIPFGLVFLPSESGYKREREIVVKTVKAGIHAGQVIFEHATEKKGVFSYRWWIPLAFALAGTPIFLTCAFLMQPDSAFPDTQAWSAHFIPMTFFGFAAMVASGLTAMLMRLRKDQKGILSCLALSSAYFGVMVYLPPIKNPDLNPYAHLLNPYWLLAAWLISVGVCSWLSFKKVDGGNS</sequence>
<feature type="transmembrane region" description="Helical" evidence="1">
    <location>
        <begin position="44"/>
        <end position="63"/>
    </location>
</feature>
<feature type="transmembrane region" description="Helical" evidence="1">
    <location>
        <begin position="204"/>
        <end position="225"/>
    </location>
</feature>